<keyword evidence="3" id="KW-1185">Reference proteome</keyword>
<evidence type="ECO:0000313" key="2">
    <source>
        <dbReference type="EMBL" id="RNG18256.1"/>
    </source>
</evidence>
<keyword evidence="2" id="KW-0547">Nucleotide-binding</keyword>
<name>A0A3M8VL05_9ACTN</name>
<feature type="compositionally biased region" description="Basic and acidic residues" evidence="1">
    <location>
        <begin position="88"/>
        <end position="97"/>
    </location>
</feature>
<keyword evidence="2" id="KW-0067">ATP-binding</keyword>
<sequence>AAPAHAPADDEATRVYGETAGGLPKRRRRQPTAAPPVDGPTAPGPRSGAPEPDTGSHRVRSAEETAKRMGAFARGTRSGRGVTQDAAPHTEEGNRQA</sequence>
<organism evidence="2 3">
    <name type="scientific">Streptomyces botrytidirepellens</name>
    <dbReference type="NCBI Taxonomy" id="2486417"/>
    <lineage>
        <taxon>Bacteria</taxon>
        <taxon>Bacillati</taxon>
        <taxon>Actinomycetota</taxon>
        <taxon>Actinomycetes</taxon>
        <taxon>Kitasatosporales</taxon>
        <taxon>Streptomycetaceae</taxon>
        <taxon>Streptomyces</taxon>
    </lineage>
</organism>
<evidence type="ECO:0000313" key="3">
    <source>
        <dbReference type="Proteomes" id="UP000275401"/>
    </source>
</evidence>
<feature type="compositionally biased region" description="Basic and acidic residues" evidence="1">
    <location>
        <begin position="54"/>
        <end position="67"/>
    </location>
</feature>
<reference evidence="2 3" key="1">
    <citation type="submission" date="2018-11" db="EMBL/GenBank/DDBJ databases">
        <title>The Potential of Streptomyces as Biocontrol Agents against the Tomato grey mould, Botrytis cinerea (Gray mold) Frontiers in Microbiology.</title>
        <authorList>
            <person name="Li D."/>
        </authorList>
    </citation>
    <scope>NUCLEOTIDE SEQUENCE [LARGE SCALE GENOMIC DNA]</scope>
    <source>
        <strain evidence="2 3">NEAU-LD23</strain>
    </source>
</reference>
<dbReference type="Proteomes" id="UP000275401">
    <property type="component" value="Unassembled WGS sequence"/>
</dbReference>
<dbReference type="AlphaFoldDB" id="A0A3M8VL05"/>
<proteinExistence type="predicted"/>
<evidence type="ECO:0000256" key="1">
    <source>
        <dbReference type="SAM" id="MobiDB-lite"/>
    </source>
</evidence>
<accession>A0A3M8VL05</accession>
<protein>
    <submittedName>
        <fullName evidence="2">ATP-binding protein</fullName>
    </submittedName>
</protein>
<dbReference type="EMBL" id="RIBZ01000316">
    <property type="protein sequence ID" value="RNG18256.1"/>
    <property type="molecule type" value="Genomic_DNA"/>
</dbReference>
<feature type="non-terminal residue" evidence="2">
    <location>
        <position position="1"/>
    </location>
</feature>
<comment type="caution">
    <text evidence="2">The sequence shown here is derived from an EMBL/GenBank/DDBJ whole genome shotgun (WGS) entry which is preliminary data.</text>
</comment>
<feature type="region of interest" description="Disordered" evidence="1">
    <location>
        <begin position="1"/>
        <end position="97"/>
    </location>
</feature>
<dbReference type="GO" id="GO:0005524">
    <property type="term" value="F:ATP binding"/>
    <property type="evidence" value="ECO:0007669"/>
    <property type="project" value="UniProtKB-KW"/>
</dbReference>
<gene>
    <name evidence="2" type="ORF">EEJ42_27310</name>
</gene>